<dbReference type="InterPro" id="IPR000866">
    <property type="entry name" value="AhpC/TSA"/>
</dbReference>
<organism evidence="2 3">
    <name type="scientific">Arcicella aurantiaca</name>
    <dbReference type="NCBI Taxonomy" id="591202"/>
    <lineage>
        <taxon>Bacteria</taxon>
        <taxon>Pseudomonadati</taxon>
        <taxon>Bacteroidota</taxon>
        <taxon>Cytophagia</taxon>
        <taxon>Cytophagales</taxon>
        <taxon>Flectobacillaceae</taxon>
        <taxon>Arcicella</taxon>
    </lineage>
</organism>
<protein>
    <submittedName>
        <fullName evidence="2">AhpC/TSA family protein</fullName>
    </submittedName>
</protein>
<dbReference type="SUPFAM" id="SSF52833">
    <property type="entry name" value="Thioredoxin-like"/>
    <property type="match status" value="1"/>
</dbReference>
<dbReference type="Proteomes" id="UP000245489">
    <property type="component" value="Unassembled WGS sequence"/>
</dbReference>
<gene>
    <name evidence="2" type="ORF">LV89_01517</name>
</gene>
<dbReference type="GO" id="GO:0016491">
    <property type="term" value="F:oxidoreductase activity"/>
    <property type="evidence" value="ECO:0007669"/>
    <property type="project" value="InterPro"/>
</dbReference>
<evidence type="ECO:0000313" key="3">
    <source>
        <dbReference type="Proteomes" id="UP000245489"/>
    </source>
</evidence>
<comment type="caution">
    <text evidence="2">The sequence shown here is derived from an EMBL/GenBank/DDBJ whole genome shotgun (WGS) entry which is preliminary data.</text>
</comment>
<dbReference type="GO" id="GO:0016209">
    <property type="term" value="F:antioxidant activity"/>
    <property type="evidence" value="ECO:0007669"/>
    <property type="project" value="InterPro"/>
</dbReference>
<keyword evidence="3" id="KW-1185">Reference proteome</keyword>
<dbReference type="RefSeq" id="WP_109742276.1">
    <property type="nucleotide sequence ID" value="NZ_QGGO01000006.1"/>
</dbReference>
<evidence type="ECO:0000259" key="1">
    <source>
        <dbReference type="Pfam" id="PF00578"/>
    </source>
</evidence>
<name>A0A316ECF2_9BACT</name>
<accession>A0A316ECF2</accession>
<feature type="domain" description="Alkyl hydroperoxide reductase subunit C/ Thiol specific antioxidant" evidence="1">
    <location>
        <begin position="50"/>
        <end position="177"/>
    </location>
</feature>
<dbReference type="OrthoDB" id="645652at2"/>
<dbReference type="InterPro" id="IPR036249">
    <property type="entry name" value="Thioredoxin-like_sf"/>
</dbReference>
<proteinExistence type="predicted"/>
<dbReference type="AlphaFoldDB" id="A0A316ECF2"/>
<dbReference type="Gene3D" id="3.40.30.10">
    <property type="entry name" value="Glutaredoxin"/>
    <property type="match status" value="1"/>
</dbReference>
<evidence type="ECO:0000313" key="2">
    <source>
        <dbReference type="EMBL" id="PWK27626.1"/>
    </source>
</evidence>
<sequence>MNPYNNIFTLNWDRILPITIFKGKNLQFNPIKVGAVINNLIFNQTKQICKINLETLDKTPSLKKIQGNKPLTISFLSEGWNQYGLNHLNTLSECYQEISSLGGNLLVIVQAGHQEVTQMARYFNLPFTLIADPTNQIAKQLGTYSEENAVWDRIAGITEDVPIPATYVIDKKGRVIYHSIDEHFTKPFSPSEMLGAVFSAAHNIPYSIHYQVAA</sequence>
<dbReference type="Pfam" id="PF00578">
    <property type="entry name" value="AhpC-TSA"/>
    <property type="match status" value="1"/>
</dbReference>
<dbReference type="EMBL" id="QGGO01000006">
    <property type="protein sequence ID" value="PWK27626.1"/>
    <property type="molecule type" value="Genomic_DNA"/>
</dbReference>
<reference evidence="2 3" key="1">
    <citation type="submission" date="2018-05" db="EMBL/GenBank/DDBJ databases">
        <title>Genomic Encyclopedia of Archaeal and Bacterial Type Strains, Phase II (KMG-II): from individual species to whole genera.</title>
        <authorList>
            <person name="Goeker M."/>
        </authorList>
    </citation>
    <scope>NUCLEOTIDE SEQUENCE [LARGE SCALE GENOMIC DNA]</scope>
    <source>
        <strain evidence="2 3">DSM 22214</strain>
    </source>
</reference>